<dbReference type="RefSeq" id="WP_378261175.1">
    <property type="nucleotide sequence ID" value="NZ_JBHSIT010000010.1"/>
</dbReference>
<accession>A0ABV9U5R8</accession>
<organism evidence="1 2">
    <name type="scientific">Actinomadura gamaensis</name>
    <dbReference type="NCBI Taxonomy" id="1763541"/>
    <lineage>
        <taxon>Bacteria</taxon>
        <taxon>Bacillati</taxon>
        <taxon>Actinomycetota</taxon>
        <taxon>Actinomycetes</taxon>
        <taxon>Streptosporangiales</taxon>
        <taxon>Thermomonosporaceae</taxon>
        <taxon>Actinomadura</taxon>
    </lineage>
</organism>
<protein>
    <submittedName>
        <fullName evidence="1">Uncharacterized protein</fullName>
    </submittedName>
</protein>
<sequence length="103" mass="10929">MSGGAFRPAEDRTCPERGCGHPSRFRVQVSTEPGLDGADSWTSGSCGTHLVDTIQRLTSRAHERRREPAHVTVYATAEAHPSGGDGPDARIDELALGTFSVPG</sequence>
<name>A0ABV9U5R8_9ACTN</name>
<evidence type="ECO:0000313" key="2">
    <source>
        <dbReference type="Proteomes" id="UP001595872"/>
    </source>
</evidence>
<dbReference type="Proteomes" id="UP001595872">
    <property type="component" value="Unassembled WGS sequence"/>
</dbReference>
<dbReference type="EMBL" id="JBHSIT010000010">
    <property type="protein sequence ID" value="MFC4911853.1"/>
    <property type="molecule type" value="Genomic_DNA"/>
</dbReference>
<proteinExistence type="predicted"/>
<evidence type="ECO:0000313" key="1">
    <source>
        <dbReference type="EMBL" id="MFC4911853.1"/>
    </source>
</evidence>
<comment type="caution">
    <text evidence="1">The sequence shown here is derived from an EMBL/GenBank/DDBJ whole genome shotgun (WGS) entry which is preliminary data.</text>
</comment>
<reference evidence="2" key="1">
    <citation type="journal article" date="2019" name="Int. J. Syst. Evol. Microbiol.">
        <title>The Global Catalogue of Microorganisms (GCM) 10K type strain sequencing project: providing services to taxonomists for standard genome sequencing and annotation.</title>
        <authorList>
            <consortium name="The Broad Institute Genomics Platform"/>
            <consortium name="The Broad Institute Genome Sequencing Center for Infectious Disease"/>
            <person name="Wu L."/>
            <person name="Ma J."/>
        </authorList>
    </citation>
    <scope>NUCLEOTIDE SEQUENCE [LARGE SCALE GENOMIC DNA]</scope>
    <source>
        <strain evidence="2">KLKA75</strain>
    </source>
</reference>
<gene>
    <name evidence="1" type="ORF">ACFPCY_31420</name>
</gene>
<keyword evidence="2" id="KW-1185">Reference proteome</keyword>